<dbReference type="Pfam" id="PF11167">
    <property type="entry name" value="DUF2953"/>
    <property type="match status" value="1"/>
</dbReference>
<protein>
    <submittedName>
        <fullName evidence="1">DUF2953 domain-containing protein</fullName>
    </submittedName>
</protein>
<reference evidence="2" key="1">
    <citation type="journal article" date="2019" name="Int. J. Syst. Evol. Microbiol.">
        <title>The Global Catalogue of Microorganisms (GCM) 10K type strain sequencing project: providing services to taxonomists for standard genome sequencing and annotation.</title>
        <authorList>
            <consortium name="The Broad Institute Genomics Platform"/>
            <consortium name="The Broad Institute Genome Sequencing Center for Infectious Disease"/>
            <person name="Wu L."/>
            <person name="Ma J."/>
        </authorList>
    </citation>
    <scope>NUCLEOTIDE SEQUENCE [LARGE SCALE GENOMIC DNA]</scope>
    <source>
        <strain evidence="2">TISTR 1827</strain>
    </source>
</reference>
<dbReference type="Proteomes" id="UP001597493">
    <property type="component" value="Unassembled WGS sequence"/>
</dbReference>
<sequence>MLILTLVLSPIKLNAHISRQGVGNNDEISLKVKALFGLVRYRFRVPMMKLGGLFVTVREESESDLPWKHAFEQNKDDIDKGSIDSALQNWGTLLQLFRHLELWLRRALKRVDIVEWRWHTTVGAGDAMWTAMTTGAVWSVKTSLLGFLSQLVRLKTEPEMSVQPDYQQASFRTDWLCTAKLSLWDAVAIGLQLAARLKKSKTSIKKLQSMLNPQPSP</sequence>
<proteinExistence type="predicted"/>
<gene>
    <name evidence="1" type="ORF">ACFSW5_17310</name>
</gene>
<name>A0ABW5R0B3_9BACL</name>
<dbReference type="RefSeq" id="WP_379275684.1">
    <property type="nucleotide sequence ID" value="NZ_JBHUGT010000029.1"/>
</dbReference>
<organism evidence="1 2">
    <name type="scientific">Paenibacillus thailandensis</name>
    <dbReference type="NCBI Taxonomy" id="393250"/>
    <lineage>
        <taxon>Bacteria</taxon>
        <taxon>Bacillati</taxon>
        <taxon>Bacillota</taxon>
        <taxon>Bacilli</taxon>
        <taxon>Bacillales</taxon>
        <taxon>Paenibacillaceae</taxon>
        <taxon>Paenibacillus</taxon>
    </lineage>
</organism>
<keyword evidence="2" id="KW-1185">Reference proteome</keyword>
<evidence type="ECO:0000313" key="1">
    <source>
        <dbReference type="EMBL" id="MFD2662017.1"/>
    </source>
</evidence>
<dbReference type="InterPro" id="IPR021338">
    <property type="entry name" value="DUF2953"/>
</dbReference>
<comment type="caution">
    <text evidence="1">The sequence shown here is derived from an EMBL/GenBank/DDBJ whole genome shotgun (WGS) entry which is preliminary data.</text>
</comment>
<evidence type="ECO:0000313" key="2">
    <source>
        <dbReference type="Proteomes" id="UP001597493"/>
    </source>
</evidence>
<dbReference type="EMBL" id="JBHUMY010000020">
    <property type="protein sequence ID" value="MFD2662017.1"/>
    <property type="molecule type" value="Genomic_DNA"/>
</dbReference>
<accession>A0ABW5R0B3</accession>